<dbReference type="Gene3D" id="3.80.30.20">
    <property type="entry name" value="tm_1862 like domain"/>
    <property type="match status" value="1"/>
</dbReference>
<name>A0AAE3VBR2_9FIRM</name>
<dbReference type="SUPFAM" id="SSF102114">
    <property type="entry name" value="Radical SAM enzymes"/>
    <property type="match status" value="1"/>
</dbReference>
<dbReference type="InterPro" id="IPR007197">
    <property type="entry name" value="rSAM"/>
</dbReference>
<dbReference type="InterPro" id="IPR023995">
    <property type="entry name" value="HemZ"/>
</dbReference>
<evidence type="ECO:0000313" key="3">
    <source>
        <dbReference type="Proteomes" id="UP001241537"/>
    </source>
</evidence>
<comment type="caution">
    <text evidence="2">The sequence shown here is derived from an EMBL/GenBank/DDBJ whole genome shotgun (WGS) entry which is preliminary data.</text>
</comment>
<feature type="domain" description="Radical SAM core" evidence="1">
    <location>
        <begin position="191"/>
        <end position="434"/>
    </location>
</feature>
<dbReference type="AlphaFoldDB" id="A0AAE3VBR2"/>
<proteinExistence type="predicted"/>
<dbReference type="EC" id="1.3.98.3" evidence="2"/>
<dbReference type="Proteomes" id="UP001241537">
    <property type="component" value="Unassembled WGS sequence"/>
</dbReference>
<dbReference type="EMBL" id="JAUSTO010000011">
    <property type="protein sequence ID" value="MDQ0153035.1"/>
    <property type="molecule type" value="Genomic_DNA"/>
</dbReference>
<dbReference type="CDD" id="cd01335">
    <property type="entry name" value="Radical_SAM"/>
    <property type="match status" value="1"/>
</dbReference>
<dbReference type="SMART" id="SM00729">
    <property type="entry name" value="Elp3"/>
    <property type="match status" value="1"/>
</dbReference>
<dbReference type="InterPro" id="IPR023404">
    <property type="entry name" value="rSAM_horseshoe"/>
</dbReference>
<dbReference type="PROSITE" id="PS51918">
    <property type="entry name" value="RADICAL_SAM"/>
    <property type="match status" value="1"/>
</dbReference>
<dbReference type="PANTHER" id="PTHR13932">
    <property type="entry name" value="COPROPORPHYRINIGEN III OXIDASE"/>
    <property type="match status" value="1"/>
</dbReference>
<dbReference type="PANTHER" id="PTHR13932:SF1">
    <property type="entry name" value="OXYGEN-INDEPENDENT COPROPORPHYRINOGEN-III OXIDASE-LIKE PROTEIN HEMZ"/>
    <property type="match status" value="1"/>
</dbReference>
<dbReference type="SFLD" id="SFLDG01065">
    <property type="entry name" value="anaerobic_coproporphyrinogen-I"/>
    <property type="match status" value="1"/>
</dbReference>
<evidence type="ECO:0000313" key="2">
    <source>
        <dbReference type="EMBL" id="MDQ0153035.1"/>
    </source>
</evidence>
<dbReference type="InterPro" id="IPR034505">
    <property type="entry name" value="Coproporphyrinogen-III_oxidase"/>
</dbReference>
<dbReference type="GO" id="GO:0006779">
    <property type="term" value="P:porphyrin-containing compound biosynthetic process"/>
    <property type="evidence" value="ECO:0007669"/>
    <property type="project" value="TreeGrafter"/>
</dbReference>
<keyword evidence="2" id="KW-0560">Oxidoreductase</keyword>
<organism evidence="2 3">
    <name type="scientific">Moryella indoligenes</name>
    <dbReference type="NCBI Taxonomy" id="371674"/>
    <lineage>
        <taxon>Bacteria</taxon>
        <taxon>Bacillati</taxon>
        <taxon>Bacillota</taxon>
        <taxon>Clostridia</taxon>
        <taxon>Lachnospirales</taxon>
        <taxon>Lachnospiraceae</taxon>
        <taxon>Moryella</taxon>
    </lineage>
</organism>
<dbReference type="InterPro" id="IPR058240">
    <property type="entry name" value="rSAM_sf"/>
</dbReference>
<protein>
    <submittedName>
        <fullName evidence="2">Oxygen-independent coproporphyrinogen-3 oxidase</fullName>
        <ecNumber evidence="2">1.3.98.3</ecNumber>
    </submittedName>
</protein>
<dbReference type="GO" id="GO:0005737">
    <property type="term" value="C:cytoplasm"/>
    <property type="evidence" value="ECO:0007669"/>
    <property type="project" value="TreeGrafter"/>
</dbReference>
<dbReference type="GO" id="GO:0051989">
    <property type="term" value="F:coproporphyrinogen dehydrogenase activity"/>
    <property type="evidence" value="ECO:0007669"/>
    <property type="project" value="UniProtKB-EC"/>
</dbReference>
<dbReference type="GO" id="GO:0051539">
    <property type="term" value="F:4 iron, 4 sulfur cluster binding"/>
    <property type="evidence" value="ECO:0007669"/>
    <property type="project" value="TreeGrafter"/>
</dbReference>
<reference evidence="2" key="1">
    <citation type="submission" date="2023-07" db="EMBL/GenBank/DDBJ databases">
        <title>Genomic Encyclopedia of Type Strains, Phase IV (KMG-IV): sequencing the most valuable type-strain genomes for metagenomic binning, comparative biology and taxonomic classification.</title>
        <authorList>
            <person name="Goeker M."/>
        </authorList>
    </citation>
    <scope>NUCLEOTIDE SEQUENCE</scope>
    <source>
        <strain evidence="2">DSM 19659</strain>
    </source>
</reference>
<dbReference type="SFLD" id="SFLDG01082">
    <property type="entry name" value="B12-binding_domain_containing"/>
    <property type="match status" value="1"/>
</dbReference>
<dbReference type="Pfam" id="PF04055">
    <property type="entry name" value="Radical_SAM"/>
    <property type="match status" value="1"/>
</dbReference>
<dbReference type="InterPro" id="IPR006638">
    <property type="entry name" value="Elp3/MiaA/NifB-like_rSAM"/>
</dbReference>
<dbReference type="SFLD" id="SFLDF00310">
    <property type="entry name" value="oxygen-independent_coproporphy"/>
    <property type="match status" value="1"/>
</dbReference>
<gene>
    <name evidence="2" type="ORF">J2S20_001742</name>
</gene>
<sequence>MRRNTIRFWTIDMRSAGEAVCVGRTPGAREAKDQEMISLILRDVPFEQDVRELFMAFYPGERYTHEADENAMISFTAEHSAEDAARYALTLAVRGKAESCFSSPCTADRRQTKDELKRALYRQLSEATGKKLPWGTLTGIRPTKLALTELRKGKSEEQVRQKLKEQYYLSDERNSLCVRTASHELQAMRGLNLETGWSLYIGIPFCPTTCLYCSFTSYPIGRWKKQTEAYVEALCKELQQVAEWMRGRPLETIYMGGGTPTSLEAPQLWNILSVVRERFDLSALKELTVEAGRPDSITEEKFRTLRECGVTRISINPQTMKQETLDLIGRRHSVQQFVDSFHMARALGFDNINTDLIVGLPNESADDVRRTMEGIQALAPDDVTIHSLALKRAARLNTRREDYAGVTYGNASDMVSLTSAYCECMGLSPYYLYRQKNMAGNLENVGWCRPGCEGLYNILIMEELHTIVGCGAGTTTRVVYPHEERYERAENVKDPGLYIERLPELLERKRALLAPAVPEEISVAL</sequence>
<keyword evidence="3" id="KW-1185">Reference proteome</keyword>
<accession>A0AAE3VBR2</accession>
<evidence type="ECO:0000259" key="1">
    <source>
        <dbReference type="PROSITE" id="PS51918"/>
    </source>
</evidence>
<dbReference type="SFLD" id="SFLDS00029">
    <property type="entry name" value="Radical_SAM"/>
    <property type="match status" value="1"/>
</dbReference>
<dbReference type="NCBIfam" id="TIGR03994">
    <property type="entry name" value="rSAM_HemZ"/>
    <property type="match status" value="1"/>
</dbReference>